<dbReference type="InterPro" id="IPR029479">
    <property type="entry name" value="Nitroreductase"/>
</dbReference>
<dbReference type="Gene3D" id="3.40.109.10">
    <property type="entry name" value="NADH Oxidase"/>
    <property type="match status" value="1"/>
</dbReference>
<dbReference type="RefSeq" id="WP_346109496.1">
    <property type="nucleotide sequence ID" value="NZ_BAAAMU010000045.1"/>
</dbReference>
<evidence type="ECO:0000256" key="1">
    <source>
        <dbReference type="SAM" id="MobiDB-lite"/>
    </source>
</evidence>
<reference evidence="3 4" key="1">
    <citation type="journal article" date="2019" name="Int. J. Syst. Evol. Microbiol.">
        <title>The Global Catalogue of Microorganisms (GCM) 10K type strain sequencing project: providing services to taxonomists for standard genome sequencing and annotation.</title>
        <authorList>
            <consortium name="The Broad Institute Genomics Platform"/>
            <consortium name="The Broad Institute Genome Sequencing Center for Infectious Disease"/>
            <person name="Wu L."/>
            <person name="Ma J."/>
        </authorList>
    </citation>
    <scope>NUCLEOTIDE SEQUENCE [LARGE SCALE GENOMIC DNA]</scope>
    <source>
        <strain evidence="3 4">JCM 13929</strain>
    </source>
</reference>
<comment type="caution">
    <text evidence="3">The sequence shown here is derived from an EMBL/GenBank/DDBJ whole genome shotgun (WGS) entry which is preliminary data.</text>
</comment>
<protein>
    <recommendedName>
        <fullName evidence="2">Nitroreductase domain-containing protein</fullName>
    </recommendedName>
</protein>
<dbReference type="PANTHER" id="PTHR43745">
    <property type="entry name" value="NITROREDUCTASE MJ1384-RELATED"/>
    <property type="match status" value="1"/>
</dbReference>
<dbReference type="SUPFAM" id="SSF55469">
    <property type="entry name" value="FMN-dependent nitroreductase-like"/>
    <property type="match status" value="1"/>
</dbReference>
<dbReference type="Proteomes" id="UP001500064">
    <property type="component" value="Unassembled WGS sequence"/>
</dbReference>
<dbReference type="EMBL" id="BAAAMU010000045">
    <property type="protein sequence ID" value="GAA1651824.1"/>
    <property type="molecule type" value="Genomic_DNA"/>
</dbReference>
<dbReference type="CDD" id="cd02142">
    <property type="entry name" value="McbC_SagB-like_oxidoreductase"/>
    <property type="match status" value="1"/>
</dbReference>
<dbReference type="Pfam" id="PF00881">
    <property type="entry name" value="Nitroreductase"/>
    <property type="match status" value="1"/>
</dbReference>
<gene>
    <name evidence="3" type="ORF">GCM10009733_056180</name>
</gene>
<evidence type="ECO:0000313" key="3">
    <source>
        <dbReference type="EMBL" id="GAA1651824.1"/>
    </source>
</evidence>
<evidence type="ECO:0000259" key="2">
    <source>
        <dbReference type="Pfam" id="PF00881"/>
    </source>
</evidence>
<keyword evidence="4" id="KW-1185">Reference proteome</keyword>
<dbReference type="InterPro" id="IPR052544">
    <property type="entry name" value="Bacteriocin_Proc_Enz"/>
</dbReference>
<name>A0ABN2FKZ7_9ACTN</name>
<sequence length="381" mass="41428">MMSAEIPEARWPAGFRMRPAADPESAQVEVTDAVTGRRFHWSPEALSGHILRGETDLAALDDGDEWKNVLKAAGERTALLPDWRHWQERRWHPSDHYYLASRLAGPSSDPDTGAPARVGGERVPDGGEASDGGGPSRLGAVQAFPLTGVPQATRADGPPPADWRPDGPVLPLGTPPPLGAQEIARLLVNRRTGRSYIKKAAPLDSLSGLLWYGLADARDPAERYGSPARRGAAWDFYLCVYKVAGVEPGVYRYDAPEHQLVGIRPGDHRDAMIDVLQGMHSPATATWTLGLVADFARYQWGYRSEHGLRRLYLEAGVLGQQLIVLAMSYGLSTLVTPAQKDRAYLELHDLPQDRFAPVYTLTMGLSRGGAGVGFDNAPEAS</sequence>
<feature type="domain" description="Nitroreductase" evidence="2">
    <location>
        <begin position="188"/>
        <end position="364"/>
    </location>
</feature>
<feature type="region of interest" description="Disordered" evidence="1">
    <location>
        <begin position="102"/>
        <end position="176"/>
    </location>
</feature>
<evidence type="ECO:0000313" key="4">
    <source>
        <dbReference type="Proteomes" id="UP001500064"/>
    </source>
</evidence>
<dbReference type="InterPro" id="IPR000415">
    <property type="entry name" value="Nitroreductase-like"/>
</dbReference>
<proteinExistence type="predicted"/>
<accession>A0ABN2FKZ7</accession>
<organism evidence="3 4">
    <name type="scientific">Nonomuraea maheshkhaliensis</name>
    <dbReference type="NCBI Taxonomy" id="419590"/>
    <lineage>
        <taxon>Bacteria</taxon>
        <taxon>Bacillati</taxon>
        <taxon>Actinomycetota</taxon>
        <taxon>Actinomycetes</taxon>
        <taxon>Streptosporangiales</taxon>
        <taxon>Streptosporangiaceae</taxon>
        <taxon>Nonomuraea</taxon>
    </lineage>
</organism>
<dbReference type="PANTHER" id="PTHR43745:SF2">
    <property type="entry name" value="NITROREDUCTASE MJ1384-RELATED"/>
    <property type="match status" value="1"/>
</dbReference>